<organism evidence="6 7">
    <name type="scientific">Caulochytrium protostelioides</name>
    <dbReference type="NCBI Taxonomy" id="1555241"/>
    <lineage>
        <taxon>Eukaryota</taxon>
        <taxon>Fungi</taxon>
        <taxon>Fungi incertae sedis</taxon>
        <taxon>Chytridiomycota</taxon>
        <taxon>Chytridiomycota incertae sedis</taxon>
        <taxon>Chytridiomycetes</taxon>
        <taxon>Caulochytriales</taxon>
        <taxon>Caulochytriaceae</taxon>
        <taxon>Caulochytrium</taxon>
    </lineage>
</organism>
<dbReference type="SMART" id="SM00320">
    <property type="entry name" value="WD40"/>
    <property type="match status" value="3"/>
</dbReference>
<accession>A0A4P9XET1</accession>
<dbReference type="InterPro" id="IPR015943">
    <property type="entry name" value="WD40/YVTN_repeat-like_dom_sf"/>
</dbReference>
<evidence type="ECO:0000256" key="5">
    <source>
        <dbReference type="PROSITE-ProRule" id="PRU00221"/>
    </source>
</evidence>
<keyword evidence="7" id="KW-1185">Reference proteome</keyword>
<evidence type="ECO:0000256" key="3">
    <source>
        <dbReference type="ARBA" id="ARBA00022942"/>
    </source>
</evidence>
<dbReference type="SUPFAM" id="SSF50978">
    <property type="entry name" value="WD40 repeat-like"/>
    <property type="match status" value="1"/>
</dbReference>
<comment type="similarity">
    <text evidence="4">Belongs to the WD repeat PAAF1/RPN14 family.</text>
</comment>
<feature type="repeat" description="WD" evidence="5">
    <location>
        <begin position="191"/>
        <end position="232"/>
    </location>
</feature>
<dbReference type="Pfam" id="PF00400">
    <property type="entry name" value="WD40"/>
    <property type="match status" value="1"/>
</dbReference>
<keyword evidence="3" id="KW-0647">Proteasome</keyword>
<dbReference type="OrthoDB" id="10257301at2759"/>
<dbReference type="InterPro" id="IPR036322">
    <property type="entry name" value="WD40_repeat_dom_sf"/>
</dbReference>
<dbReference type="InterPro" id="IPR001680">
    <property type="entry name" value="WD40_rpt"/>
</dbReference>
<dbReference type="Proteomes" id="UP000274922">
    <property type="component" value="Unassembled WGS sequence"/>
</dbReference>
<dbReference type="EMBL" id="ML014114">
    <property type="protein sequence ID" value="RKP04076.1"/>
    <property type="molecule type" value="Genomic_DNA"/>
</dbReference>
<keyword evidence="1 5" id="KW-0853">WD repeat</keyword>
<dbReference type="PANTHER" id="PTHR19857">
    <property type="entry name" value="MITOCHONDRIAL DIVISION PROTEIN 1-RELATED"/>
    <property type="match status" value="1"/>
</dbReference>
<dbReference type="GO" id="GO:0000502">
    <property type="term" value="C:proteasome complex"/>
    <property type="evidence" value="ECO:0007669"/>
    <property type="project" value="UniProtKB-KW"/>
</dbReference>
<evidence type="ECO:0000256" key="4">
    <source>
        <dbReference type="ARBA" id="ARBA00038321"/>
    </source>
</evidence>
<dbReference type="AlphaFoldDB" id="A0A4P9XET1"/>
<protein>
    <submittedName>
        <fullName evidence="6">Uncharacterized protein</fullName>
    </submittedName>
</protein>
<dbReference type="PROSITE" id="PS50082">
    <property type="entry name" value="WD_REPEATS_2"/>
    <property type="match status" value="1"/>
</dbReference>
<evidence type="ECO:0000313" key="6">
    <source>
        <dbReference type="EMBL" id="RKP04076.1"/>
    </source>
</evidence>
<evidence type="ECO:0000313" key="7">
    <source>
        <dbReference type="Proteomes" id="UP000274922"/>
    </source>
</evidence>
<reference evidence="7" key="1">
    <citation type="journal article" date="2018" name="Nat. Microbiol.">
        <title>Leveraging single-cell genomics to expand the fungal tree of life.</title>
        <authorList>
            <person name="Ahrendt S.R."/>
            <person name="Quandt C.A."/>
            <person name="Ciobanu D."/>
            <person name="Clum A."/>
            <person name="Salamov A."/>
            <person name="Andreopoulos B."/>
            <person name="Cheng J.F."/>
            <person name="Woyke T."/>
            <person name="Pelin A."/>
            <person name="Henrissat B."/>
            <person name="Reynolds N.K."/>
            <person name="Benny G.L."/>
            <person name="Smith M.E."/>
            <person name="James T.Y."/>
            <person name="Grigoriev I.V."/>
        </authorList>
    </citation>
    <scope>NUCLEOTIDE SEQUENCE [LARGE SCALE GENOMIC DNA]</scope>
    <source>
        <strain evidence="7">ATCC 52028</strain>
    </source>
</reference>
<dbReference type="PANTHER" id="PTHR19857:SF19">
    <property type="entry name" value="26S PROTEASOME REGULATORY SUBUNIT RPN14"/>
    <property type="match status" value="1"/>
</dbReference>
<proteinExistence type="inferred from homology"/>
<name>A0A4P9XET1_9FUNG</name>
<evidence type="ECO:0000256" key="1">
    <source>
        <dbReference type="ARBA" id="ARBA00022574"/>
    </source>
</evidence>
<evidence type="ECO:0000256" key="2">
    <source>
        <dbReference type="ARBA" id="ARBA00022737"/>
    </source>
</evidence>
<sequence length="534" mass="54720">MVPATTAPIGTFDYYTVQHDYPLTLGEAPSSAATAPPPRFWMSLHRYSQVDLAGPVSTVSSHVPEAAASFAAKAVLPVALPSMSQLERYAAHTQIAVTPPPRPGQPPVCSGFEPCTIAVHKSNLHITTPEAVTTVILAPRWAGTSVGAIASGGLSPDGQQLLVGGTDGQLQLVRLATEPTPAAASPVERSLPGHVGVITQAAIFPSGLVGYSAAQERHIRIWNLADGANPRDLAGGAHRDRITSIRPLGRGRHLLAGDRDGAIVLWHCGAGAPAALWSRDALHLGPLSVLTLDPVRNAALAAAEAVSLPAAPDSASADATAAPRQQLLDGVLVGTETQGLACVGLDAAAGTAAGLTAGMAAAATLRWRVQLPGAVTAVRWIADAVDGMDPARRYAAWATNTGRFGVVSFLPTGDGDVRVETGDGGVQLLPETGITCLALWRPPASLSSAQTTAPADTDGAAVPSPTHLLVASAQGHCLAFRVTDLIGRSAASTSAPQVTHQFATPDLEAIRVLEVLPATGAVIVGGDDGIIRRF</sequence>
<dbReference type="STRING" id="1555241.A0A4P9XET1"/>
<dbReference type="Gene3D" id="2.130.10.10">
    <property type="entry name" value="YVTN repeat-like/Quinoprotein amine dehydrogenase"/>
    <property type="match status" value="1"/>
</dbReference>
<keyword evidence="2" id="KW-0677">Repeat</keyword>
<dbReference type="InterPro" id="IPR051179">
    <property type="entry name" value="WD_repeat_multifunction"/>
</dbReference>
<gene>
    <name evidence="6" type="ORF">CXG81DRAFT_23333</name>
</gene>